<organism evidence="1 2">
    <name type="scientific">Aromia moschata</name>
    <dbReference type="NCBI Taxonomy" id="1265417"/>
    <lineage>
        <taxon>Eukaryota</taxon>
        <taxon>Metazoa</taxon>
        <taxon>Ecdysozoa</taxon>
        <taxon>Arthropoda</taxon>
        <taxon>Hexapoda</taxon>
        <taxon>Insecta</taxon>
        <taxon>Pterygota</taxon>
        <taxon>Neoptera</taxon>
        <taxon>Endopterygota</taxon>
        <taxon>Coleoptera</taxon>
        <taxon>Polyphaga</taxon>
        <taxon>Cucujiformia</taxon>
        <taxon>Chrysomeloidea</taxon>
        <taxon>Cerambycidae</taxon>
        <taxon>Cerambycinae</taxon>
        <taxon>Callichromatini</taxon>
        <taxon>Aromia</taxon>
    </lineage>
</organism>
<dbReference type="EMBL" id="JAPWTK010000065">
    <property type="protein sequence ID" value="KAJ8952683.1"/>
    <property type="molecule type" value="Genomic_DNA"/>
</dbReference>
<keyword evidence="2" id="KW-1185">Reference proteome</keyword>
<gene>
    <name evidence="1" type="ORF">NQ318_020998</name>
</gene>
<dbReference type="AlphaFoldDB" id="A0AAV8YN42"/>
<reference evidence="1" key="1">
    <citation type="journal article" date="2023" name="Insect Mol. Biol.">
        <title>Genome sequencing provides insights into the evolution of gene families encoding plant cell wall-degrading enzymes in longhorned beetles.</title>
        <authorList>
            <person name="Shin N.R."/>
            <person name="Okamura Y."/>
            <person name="Kirsch R."/>
            <person name="Pauchet Y."/>
        </authorList>
    </citation>
    <scope>NUCLEOTIDE SEQUENCE</scope>
    <source>
        <strain evidence="1">AMC_N1</strain>
    </source>
</reference>
<dbReference type="Proteomes" id="UP001162162">
    <property type="component" value="Unassembled WGS sequence"/>
</dbReference>
<evidence type="ECO:0000313" key="2">
    <source>
        <dbReference type="Proteomes" id="UP001162162"/>
    </source>
</evidence>
<name>A0AAV8YN42_9CUCU</name>
<sequence length="88" mass="10028">MQRSNIESGVQFFSRVGRKTSLQGINPRLFPEGGPYPNQIIEITSDATIDKTNLLIDFIVRTILPINNYEKKSDIHIPINLEPTLEFL</sequence>
<accession>A0AAV8YN42</accession>
<protein>
    <submittedName>
        <fullName evidence="1">Uncharacterized protein</fullName>
    </submittedName>
</protein>
<proteinExistence type="predicted"/>
<evidence type="ECO:0000313" key="1">
    <source>
        <dbReference type="EMBL" id="KAJ8952683.1"/>
    </source>
</evidence>
<comment type="caution">
    <text evidence="1">The sequence shown here is derived from an EMBL/GenBank/DDBJ whole genome shotgun (WGS) entry which is preliminary data.</text>
</comment>